<evidence type="ECO:0000313" key="3">
    <source>
        <dbReference type="EMBL" id="CAD8413615.1"/>
    </source>
</evidence>
<dbReference type="GO" id="GO:0019898">
    <property type="term" value="C:extrinsic component of membrane"/>
    <property type="evidence" value="ECO:0007669"/>
    <property type="project" value="InterPro"/>
</dbReference>
<gene>
    <name evidence="3" type="ORF">PINE0816_LOCUS9747</name>
</gene>
<name>A0A7S0C6I1_9STRA</name>
<dbReference type="Pfam" id="PF01789">
    <property type="entry name" value="PsbP"/>
    <property type="match status" value="1"/>
</dbReference>
<dbReference type="PANTHER" id="PTHR31407">
    <property type="match status" value="1"/>
</dbReference>
<feature type="domain" description="PsbP C-terminal" evidence="2">
    <location>
        <begin position="98"/>
        <end position="222"/>
    </location>
</feature>
<dbReference type="SUPFAM" id="SSF55724">
    <property type="entry name" value="Mog1p/PsbP-like"/>
    <property type="match status" value="1"/>
</dbReference>
<organism evidence="3">
    <name type="scientific">Proboscia inermis</name>
    <dbReference type="NCBI Taxonomy" id="420281"/>
    <lineage>
        <taxon>Eukaryota</taxon>
        <taxon>Sar</taxon>
        <taxon>Stramenopiles</taxon>
        <taxon>Ochrophyta</taxon>
        <taxon>Bacillariophyta</taxon>
        <taxon>Coscinodiscophyceae</taxon>
        <taxon>Rhizosoleniophycidae</taxon>
        <taxon>Rhizosoleniales</taxon>
        <taxon>Rhizosoleniaceae</taxon>
        <taxon>Proboscia</taxon>
    </lineage>
</organism>
<dbReference type="EMBL" id="HBEL01020873">
    <property type="protein sequence ID" value="CAD8413615.1"/>
    <property type="molecule type" value="Transcribed_RNA"/>
</dbReference>
<dbReference type="AlphaFoldDB" id="A0A7S0C6I1"/>
<sequence length="226" mass="24712">MYCAYNGTGNLGDFKRFEGSEYGYTFLYPTLWVADTALELAKVQSRVRKLDYAMESRTLASREDGVGEKRRSAPSNIIPDSAFGPPGNLNKRGVSEQGDTNVSVIATPVRKGFTLESVLGDPKSAAETLLKVSLAPEGSGRTATLVDACQVDRSSGESSQSSLYRFEYVVDRGLRGVPLRAISIIAEQNRDTLITFTVVAPSSDWEDSAEYAKFQKVASTFKLIKR</sequence>
<feature type="region of interest" description="Disordered" evidence="1">
    <location>
        <begin position="61"/>
        <end position="95"/>
    </location>
</feature>
<evidence type="ECO:0000256" key="1">
    <source>
        <dbReference type="SAM" id="MobiDB-lite"/>
    </source>
</evidence>
<dbReference type="Gene3D" id="3.40.1000.10">
    <property type="entry name" value="Mog1/PsbP, alpha/beta/alpha sandwich"/>
    <property type="match status" value="1"/>
</dbReference>
<reference evidence="3" key="1">
    <citation type="submission" date="2021-01" db="EMBL/GenBank/DDBJ databases">
        <authorList>
            <person name="Corre E."/>
            <person name="Pelletier E."/>
            <person name="Niang G."/>
            <person name="Scheremetjew M."/>
            <person name="Finn R."/>
            <person name="Kale V."/>
            <person name="Holt S."/>
            <person name="Cochrane G."/>
            <person name="Meng A."/>
            <person name="Brown T."/>
            <person name="Cohen L."/>
        </authorList>
    </citation>
    <scope>NUCLEOTIDE SEQUENCE</scope>
    <source>
        <strain evidence="3">CCAP1064/1</strain>
    </source>
</reference>
<evidence type="ECO:0000259" key="2">
    <source>
        <dbReference type="Pfam" id="PF01789"/>
    </source>
</evidence>
<accession>A0A7S0C6I1</accession>
<dbReference type="GO" id="GO:0009523">
    <property type="term" value="C:photosystem II"/>
    <property type="evidence" value="ECO:0007669"/>
    <property type="project" value="InterPro"/>
</dbReference>
<dbReference type="GO" id="GO:0015979">
    <property type="term" value="P:photosynthesis"/>
    <property type="evidence" value="ECO:0007669"/>
    <property type="project" value="InterPro"/>
</dbReference>
<dbReference type="PANTHER" id="PTHR31407:SF16">
    <property type="entry name" value="PSBP DOMAIN-CONTAINING PROTEIN 7, CHLOROPLASTIC"/>
    <property type="match status" value="1"/>
</dbReference>
<dbReference type="InterPro" id="IPR016123">
    <property type="entry name" value="Mog1/PsbP_a/b/a-sand"/>
</dbReference>
<protein>
    <recommendedName>
        <fullName evidence="2">PsbP C-terminal domain-containing protein</fullName>
    </recommendedName>
</protein>
<feature type="compositionally biased region" description="Basic and acidic residues" evidence="1">
    <location>
        <begin position="61"/>
        <end position="71"/>
    </location>
</feature>
<proteinExistence type="predicted"/>
<dbReference type="InterPro" id="IPR002683">
    <property type="entry name" value="PsbP_C"/>
</dbReference>
<dbReference type="GO" id="GO:0005509">
    <property type="term" value="F:calcium ion binding"/>
    <property type="evidence" value="ECO:0007669"/>
    <property type="project" value="InterPro"/>
</dbReference>